<dbReference type="EMBL" id="CM007384">
    <property type="protein sequence ID" value="ONK72551.1"/>
    <property type="molecule type" value="Genomic_DNA"/>
</dbReference>
<keyword evidence="2" id="KW-0732">Signal</keyword>
<dbReference type="Proteomes" id="UP000243459">
    <property type="component" value="Chromosome 4"/>
</dbReference>
<reference evidence="4" key="1">
    <citation type="journal article" date="2017" name="Nat. Commun.">
        <title>The asparagus genome sheds light on the origin and evolution of a young Y chromosome.</title>
        <authorList>
            <person name="Harkess A."/>
            <person name="Zhou J."/>
            <person name="Xu C."/>
            <person name="Bowers J.E."/>
            <person name="Van der Hulst R."/>
            <person name="Ayyampalayam S."/>
            <person name="Mercati F."/>
            <person name="Riccardi P."/>
            <person name="McKain M.R."/>
            <person name="Kakrana A."/>
            <person name="Tang H."/>
            <person name="Ray J."/>
            <person name="Groenendijk J."/>
            <person name="Arikit S."/>
            <person name="Mathioni S.M."/>
            <person name="Nakano M."/>
            <person name="Shan H."/>
            <person name="Telgmann-Rauber A."/>
            <person name="Kanno A."/>
            <person name="Yue Z."/>
            <person name="Chen H."/>
            <person name="Li W."/>
            <person name="Chen Y."/>
            <person name="Xu X."/>
            <person name="Zhang Y."/>
            <person name="Luo S."/>
            <person name="Chen H."/>
            <person name="Gao J."/>
            <person name="Mao Z."/>
            <person name="Pires J.C."/>
            <person name="Luo M."/>
            <person name="Kudrna D."/>
            <person name="Wing R.A."/>
            <person name="Meyers B.C."/>
            <person name="Yi K."/>
            <person name="Kong H."/>
            <person name="Lavrijsen P."/>
            <person name="Sunseri F."/>
            <person name="Falavigna A."/>
            <person name="Ye Y."/>
            <person name="Leebens-Mack J.H."/>
            <person name="Chen G."/>
        </authorList>
    </citation>
    <scope>NUCLEOTIDE SEQUENCE [LARGE SCALE GENOMIC DNA]</scope>
    <source>
        <strain evidence="4">cv. DH0086</strain>
    </source>
</reference>
<evidence type="ECO:0008006" key="5">
    <source>
        <dbReference type="Google" id="ProtNLM"/>
    </source>
</evidence>
<protein>
    <recommendedName>
        <fullName evidence="5">Secreted protein</fullName>
    </recommendedName>
</protein>
<evidence type="ECO:0000313" key="3">
    <source>
        <dbReference type="EMBL" id="ONK72551.1"/>
    </source>
</evidence>
<feature type="chain" id="PRO_5024387747" description="Secreted protein" evidence="2">
    <location>
        <begin position="23"/>
        <end position="68"/>
    </location>
</feature>
<name>A0A5P1F7B7_ASPOF</name>
<keyword evidence="4" id="KW-1185">Reference proteome</keyword>
<feature type="signal peptide" evidence="2">
    <location>
        <begin position="1"/>
        <end position="22"/>
    </location>
</feature>
<accession>A0A5P1F7B7</accession>
<sequence>MASSLHWPPTLILPLVIGPVQARPRRGRDEASDQAPPSNWPSKGDKNETGVGEANAAAYNDNLARKSR</sequence>
<proteinExistence type="predicted"/>
<evidence type="ECO:0000313" key="4">
    <source>
        <dbReference type="Proteomes" id="UP000243459"/>
    </source>
</evidence>
<organism evidence="3 4">
    <name type="scientific">Asparagus officinalis</name>
    <name type="common">Garden asparagus</name>
    <dbReference type="NCBI Taxonomy" id="4686"/>
    <lineage>
        <taxon>Eukaryota</taxon>
        <taxon>Viridiplantae</taxon>
        <taxon>Streptophyta</taxon>
        <taxon>Embryophyta</taxon>
        <taxon>Tracheophyta</taxon>
        <taxon>Spermatophyta</taxon>
        <taxon>Magnoliopsida</taxon>
        <taxon>Liliopsida</taxon>
        <taxon>Asparagales</taxon>
        <taxon>Asparagaceae</taxon>
        <taxon>Asparagoideae</taxon>
        <taxon>Asparagus</taxon>
    </lineage>
</organism>
<evidence type="ECO:0000256" key="2">
    <source>
        <dbReference type="SAM" id="SignalP"/>
    </source>
</evidence>
<gene>
    <name evidence="3" type="ORF">A4U43_C04F20600</name>
</gene>
<dbReference type="AlphaFoldDB" id="A0A5P1F7B7"/>
<evidence type="ECO:0000256" key="1">
    <source>
        <dbReference type="SAM" id="MobiDB-lite"/>
    </source>
</evidence>
<feature type="region of interest" description="Disordered" evidence="1">
    <location>
        <begin position="23"/>
        <end position="68"/>
    </location>
</feature>
<dbReference type="Gramene" id="ONK72551">
    <property type="protein sequence ID" value="ONK72551"/>
    <property type="gene ID" value="A4U43_C04F20600"/>
</dbReference>